<accession>A0ABV4DVY1</accession>
<evidence type="ECO:0000313" key="1">
    <source>
        <dbReference type="EMBL" id="MEY8763405.1"/>
    </source>
</evidence>
<comment type="caution">
    <text evidence="1">The sequence shown here is derived from an EMBL/GenBank/DDBJ whole genome shotgun (WGS) entry which is preliminary data.</text>
</comment>
<evidence type="ECO:0008006" key="3">
    <source>
        <dbReference type="Google" id="ProtNLM"/>
    </source>
</evidence>
<proteinExistence type="predicted"/>
<protein>
    <recommendedName>
        <fullName evidence="3">Prokaryotic metallothionein</fullName>
    </recommendedName>
</protein>
<gene>
    <name evidence="1" type="ORF">AB8S09_07085</name>
</gene>
<organism evidence="1 2">
    <name type="scientific">Clostridium lapidicellarium</name>
    <dbReference type="NCBI Taxonomy" id="3240931"/>
    <lineage>
        <taxon>Bacteria</taxon>
        <taxon>Bacillati</taxon>
        <taxon>Bacillota</taxon>
        <taxon>Clostridia</taxon>
        <taxon>Eubacteriales</taxon>
        <taxon>Clostridiaceae</taxon>
        <taxon>Clostridium</taxon>
    </lineage>
</organism>
<dbReference type="EMBL" id="JBGFFE010000007">
    <property type="protein sequence ID" value="MEY8763405.1"/>
    <property type="molecule type" value="Genomic_DNA"/>
</dbReference>
<dbReference type="Proteomes" id="UP001565220">
    <property type="component" value="Unassembled WGS sequence"/>
</dbReference>
<reference evidence="1 2" key="1">
    <citation type="submission" date="2024-08" db="EMBL/GenBank/DDBJ databases">
        <title>Clostridium lapicellarii sp. nov., and Clostridium renhuaiense sp. nov., two species isolated from the mud in a fermentation cellar used for producing sauce-flavour Chinese liquors.</title>
        <authorList>
            <person name="Yang F."/>
            <person name="Wang H."/>
            <person name="Chen L.Q."/>
            <person name="Zhou N."/>
            <person name="Lu J.J."/>
            <person name="Pu X.X."/>
            <person name="Wan B."/>
            <person name="Wang L."/>
            <person name="Liu S.J."/>
        </authorList>
    </citation>
    <scope>NUCLEOTIDE SEQUENCE [LARGE SCALE GENOMIC DNA]</scope>
    <source>
        <strain evidence="1 2">MT-113</strain>
    </source>
</reference>
<dbReference type="RefSeq" id="WP_369868804.1">
    <property type="nucleotide sequence ID" value="NZ_JBGFFE010000007.1"/>
</dbReference>
<evidence type="ECO:0000313" key="2">
    <source>
        <dbReference type="Proteomes" id="UP001565220"/>
    </source>
</evidence>
<keyword evidence="2" id="KW-1185">Reference proteome</keyword>
<name>A0ABV4DVY1_9CLOT</name>
<sequence>MDDLPDTCYDYRYEQPNAKVFCECDWCGDPIYEGDAYYIFEGMNICTGCMTECRRIAGEE</sequence>